<evidence type="ECO:0000259" key="7">
    <source>
        <dbReference type="Pfam" id="PF03151"/>
    </source>
</evidence>
<evidence type="ECO:0000256" key="6">
    <source>
        <dbReference type="SAM" id="Phobius"/>
    </source>
</evidence>
<sequence>MALNALTSRPRLQSRGIETMNSTTATDASQASVDVCFDLENADTTTETTQLLDEDDTNHSSTQVKSNLEPFDDQKLREKGSSSTKAIVIVFWLSMWFGQNIAMTFLNKQALSVLSLPVTLTFVHMTCNTFGAVLYIHVYRGIERQQLQPGQKQLMIYFSLIFVSNIITGNWSLGLVSISLNQVMRALVPAIVMVLSMLILGKLYSLKRKLSLLPVACGVYLACTGDNSCTLLGFIITLVAILLAAFKAVLSNKFLNGDLKLHPVDLILHQAPLSAIWCLVTMFLSGEVETLLQNREVMPLASFWFLVTGMISFMLNVTSFMANKVTSAVTLTVCGNVKQVVVIVMSILINHDVITVQKTIGIAMVSIGGSMYAYISTKETMGVSTLSPRYKNSKMMG</sequence>
<feature type="domain" description="Sugar phosphate transporter" evidence="7">
    <location>
        <begin position="89"/>
        <end position="372"/>
    </location>
</feature>
<keyword evidence="2 6" id="KW-0812">Transmembrane</keyword>
<feature type="transmembrane region" description="Helical" evidence="6">
    <location>
        <begin position="86"/>
        <end position="106"/>
    </location>
</feature>
<evidence type="ECO:0000256" key="3">
    <source>
        <dbReference type="ARBA" id="ARBA00022989"/>
    </source>
</evidence>
<dbReference type="RefSeq" id="XP_067814214.1">
    <property type="nucleotide sequence ID" value="XM_067960571.1"/>
</dbReference>
<gene>
    <name evidence="8" type="ORF">CCR75_002474</name>
</gene>
<keyword evidence="9" id="KW-1185">Reference proteome</keyword>
<dbReference type="InterPro" id="IPR037185">
    <property type="entry name" value="EmrE-like"/>
</dbReference>
<dbReference type="InterPro" id="IPR004853">
    <property type="entry name" value="Sugar_P_trans_dom"/>
</dbReference>
<name>A0A976FBW0_BRELC</name>
<dbReference type="SUPFAM" id="SSF103481">
    <property type="entry name" value="Multidrug resistance efflux transporter EmrE"/>
    <property type="match status" value="1"/>
</dbReference>
<feature type="transmembrane region" description="Helical" evidence="6">
    <location>
        <begin position="356"/>
        <end position="375"/>
    </location>
</feature>
<dbReference type="GO" id="GO:0016020">
    <property type="term" value="C:membrane"/>
    <property type="evidence" value="ECO:0007669"/>
    <property type="project" value="UniProtKB-SubCell"/>
</dbReference>
<dbReference type="InterPro" id="IPR050186">
    <property type="entry name" value="TPT_transporter"/>
</dbReference>
<feature type="transmembrane region" description="Helical" evidence="6">
    <location>
        <begin position="154"/>
        <end position="180"/>
    </location>
</feature>
<dbReference type="GeneID" id="94346242"/>
<dbReference type="OrthoDB" id="6418713at2759"/>
<feature type="transmembrane region" description="Helical" evidence="6">
    <location>
        <begin position="266"/>
        <end position="285"/>
    </location>
</feature>
<comment type="caution">
    <text evidence="8">The sequence shown here is derived from an EMBL/GenBank/DDBJ whole genome shotgun (WGS) entry which is preliminary data.</text>
</comment>
<feature type="transmembrane region" description="Helical" evidence="6">
    <location>
        <begin position="186"/>
        <end position="206"/>
    </location>
</feature>
<organism evidence="8 9">
    <name type="scientific">Bremia lactucae</name>
    <name type="common">Lettuce downy mildew</name>
    <dbReference type="NCBI Taxonomy" id="4779"/>
    <lineage>
        <taxon>Eukaryota</taxon>
        <taxon>Sar</taxon>
        <taxon>Stramenopiles</taxon>
        <taxon>Oomycota</taxon>
        <taxon>Peronosporomycetes</taxon>
        <taxon>Peronosporales</taxon>
        <taxon>Peronosporaceae</taxon>
        <taxon>Bremia</taxon>
    </lineage>
</organism>
<evidence type="ECO:0000313" key="9">
    <source>
        <dbReference type="Proteomes" id="UP000294530"/>
    </source>
</evidence>
<proteinExistence type="predicted"/>
<keyword evidence="3 6" id="KW-1133">Transmembrane helix</keyword>
<evidence type="ECO:0000256" key="4">
    <source>
        <dbReference type="ARBA" id="ARBA00023136"/>
    </source>
</evidence>
<dbReference type="AlphaFoldDB" id="A0A976FBW0"/>
<feature type="transmembrane region" description="Helical" evidence="6">
    <location>
        <begin position="297"/>
        <end position="322"/>
    </location>
</feature>
<dbReference type="PANTHER" id="PTHR11132">
    <property type="entry name" value="SOLUTE CARRIER FAMILY 35"/>
    <property type="match status" value="1"/>
</dbReference>
<dbReference type="Proteomes" id="UP000294530">
    <property type="component" value="Unassembled WGS sequence"/>
</dbReference>
<evidence type="ECO:0000313" key="8">
    <source>
        <dbReference type="EMBL" id="TDH64715.1"/>
    </source>
</evidence>
<feature type="transmembrane region" description="Helical" evidence="6">
    <location>
        <begin position="118"/>
        <end position="142"/>
    </location>
</feature>
<evidence type="ECO:0000256" key="1">
    <source>
        <dbReference type="ARBA" id="ARBA00004141"/>
    </source>
</evidence>
<feature type="region of interest" description="Disordered" evidence="5">
    <location>
        <begin position="47"/>
        <end position="77"/>
    </location>
</feature>
<dbReference type="KEGG" id="blac:94346242"/>
<evidence type="ECO:0000256" key="2">
    <source>
        <dbReference type="ARBA" id="ARBA00022692"/>
    </source>
</evidence>
<accession>A0A976FBW0</accession>
<dbReference type="Pfam" id="PF03151">
    <property type="entry name" value="TPT"/>
    <property type="match status" value="1"/>
</dbReference>
<feature type="transmembrane region" description="Helical" evidence="6">
    <location>
        <begin position="218"/>
        <end position="246"/>
    </location>
</feature>
<protein>
    <recommendedName>
        <fullName evidence="7">Sugar phosphate transporter domain-containing protein</fullName>
    </recommendedName>
</protein>
<keyword evidence="4 6" id="KW-0472">Membrane</keyword>
<evidence type="ECO:0000256" key="5">
    <source>
        <dbReference type="SAM" id="MobiDB-lite"/>
    </source>
</evidence>
<dbReference type="EMBL" id="SHOA02000019">
    <property type="protein sequence ID" value="TDH64715.1"/>
    <property type="molecule type" value="Genomic_DNA"/>
</dbReference>
<comment type="subcellular location">
    <subcellularLocation>
        <location evidence="1">Membrane</location>
        <topology evidence="1">Multi-pass membrane protein</topology>
    </subcellularLocation>
</comment>
<reference evidence="8 9" key="1">
    <citation type="journal article" date="2021" name="Genome Biol.">
        <title>AFLAP: assembly-free linkage analysis pipeline using k-mers from genome sequencing data.</title>
        <authorList>
            <person name="Fletcher K."/>
            <person name="Zhang L."/>
            <person name="Gil J."/>
            <person name="Han R."/>
            <person name="Cavanaugh K."/>
            <person name="Michelmore R."/>
        </authorList>
    </citation>
    <scope>NUCLEOTIDE SEQUENCE [LARGE SCALE GENOMIC DNA]</scope>
    <source>
        <strain evidence="8 9">SF5</strain>
    </source>
</reference>